<dbReference type="InterPro" id="IPR017452">
    <property type="entry name" value="GPCR_Rhodpsn_7TM"/>
</dbReference>
<dbReference type="GO" id="GO:0004930">
    <property type="term" value="F:G protein-coupled receptor activity"/>
    <property type="evidence" value="ECO:0007669"/>
    <property type="project" value="UniProtKB-KW"/>
</dbReference>
<keyword evidence="5 10" id="KW-1133">Transmembrane helix</keyword>
<dbReference type="PRINTS" id="PR00237">
    <property type="entry name" value="GPCRRHODOPSN"/>
</dbReference>
<accession>A0A8X6HIZ5</accession>
<evidence type="ECO:0000256" key="5">
    <source>
        <dbReference type="ARBA" id="ARBA00022989"/>
    </source>
</evidence>
<feature type="transmembrane region" description="Helical" evidence="10">
    <location>
        <begin position="76"/>
        <end position="96"/>
    </location>
</feature>
<feature type="transmembrane region" description="Helical" evidence="10">
    <location>
        <begin position="155"/>
        <end position="179"/>
    </location>
</feature>
<organism evidence="12 13">
    <name type="scientific">Trichonephila clavata</name>
    <name type="common">Joro spider</name>
    <name type="synonym">Nephila clavata</name>
    <dbReference type="NCBI Taxonomy" id="2740835"/>
    <lineage>
        <taxon>Eukaryota</taxon>
        <taxon>Metazoa</taxon>
        <taxon>Ecdysozoa</taxon>
        <taxon>Arthropoda</taxon>
        <taxon>Chelicerata</taxon>
        <taxon>Arachnida</taxon>
        <taxon>Araneae</taxon>
        <taxon>Araneomorphae</taxon>
        <taxon>Entelegynae</taxon>
        <taxon>Araneoidea</taxon>
        <taxon>Nephilidae</taxon>
        <taxon>Trichonephila</taxon>
    </lineage>
</organism>
<evidence type="ECO:0000256" key="1">
    <source>
        <dbReference type="ARBA" id="ARBA00004651"/>
    </source>
</evidence>
<feature type="transmembrane region" description="Helical" evidence="10">
    <location>
        <begin position="116"/>
        <end position="134"/>
    </location>
</feature>
<dbReference type="SMART" id="SM01381">
    <property type="entry name" value="7TM_GPCR_Srsx"/>
    <property type="match status" value="1"/>
</dbReference>
<comment type="similarity">
    <text evidence="2">Belongs to the G-protein coupled receptor 1 family.</text>
</comment>
<evidence type="ECO:0000256" key="2">
    <source>
        <dbReference type="ARBA" id="ARBA00010663"/>
    </source>
</evidence>
<comment type="subcellular location">
    <subcellularLocation>
        <location evidence="1">Cell membrane</location>
        <topology evidence="1">Multi-pass membrane protein</topology>
    </subcellularLocation>
</comment>
<protein>
    <submittedName>
        <fullName evidence="12">Trace amine-associated receptor 1</fullName>
    </submittedName>
</protein>
<proteinExistence type="inferred from homology"/>
<dbReference type="InterPro" id="IPR050569">
    <property type="entry name" value="TAAR"/>
</dbReference>
<keyword evidence="9" id="KW-0807">Transducer</keyword>
<comment type="caution">
    <text evidence="12">The sequence shown here is derived from an EMBL/GenBank/DDBJ whole genome shotgun (WGS) entry which is preliminary data.</text>
</comment>
<keyword evidence="6" id="KW-0297">G-protein coupled receptor</keyword>
<feature type="transmembrane region" description="Helical" evidence="10">
    <location>
        <begin position="42"/>
        <end position="64"/>
    </location>
</feature>
<dbReference type="Gene3D" id="1.20.1070.10">
    <property type="entry name" value="Rhodopsin 7-helix transmembrane proteins"/>
    <property type="match status" value="1"/>
</dbReference>
<keyword evidence="3" id="KW-1003">Cell membrane</keyword>
<dbReference type="OrthoDB" id="6159456at2759"/>
<evidence type="ECO:0000256" key="4">
    <source>
        <dbReference type="ARBA" id="ARBA00022692"/>
    </source>
</evidence>
<feature type="transmembrane region" description="Helical" evidence="10">
    <location>
        <begin position="296"/>
        <end position="316"/>
    </location>
</feature>
<dbReference type="PROSITE" id="PS50262">
    <property type="entry name" value="G_PROTEIN_RECEP_F1_2"/>
    <property type="match status" value="1"/>
</dbReference>
<reference evidence="12" key="1">
    <citation type="submission" date="2020-07" db="EMBL/GenBank/DDBJ databases">
        <title>Multicomponent nature underlies the extraordinary mechanical properties of spider dragline silk.</title>
        <authorList>
            <person name="Kono N."/>
            <person name="Nakamura H."/>
            <person name="Mori M."/>
            <person name="Yoshida Y."/>
            <person name="Ohtoshi R."/>
            <person name="Malay A.D."/>
            <person name="Moran D.A.P."/>
            <person name="Tomita M."/>
            <person name="Numata K."/>
            <person name="Arakawa K."/>
        </authorList>
    </citation>
    <scope>NUCLEOTIDE SEQUENCE</scope>
</reference>
<dbReference type="PANTHER" id="PTHR24249:SF420">
    <property type="entry name" value="G-PROTEIN COUPLED RECEPTORS FAMILY 1 PROFILE DOMAIN-CONTAINING PROTEIN"/>
    <property type="match status" value="1"/>
</dbReference>
<evidence type="ECO:0000313" key="13">
    <source>
        <dbReference type="Proteomes" id="UP000887116"/>
    </source>
</evidence>
<dbReference type="Pfam" id="PF00001">
    <property type="entry name" value="7tm_1"/>
    <property type="match status" value="1"/>
</dbReference>
<dbReference type="EMBL" id="BMAO01021546">
    <property type="protein sequence ID" value="GFQ75272.1"/>
    <property type="molecule type" value="Genomic_DNA"/>
</dbReference>
<keyword evidence="8 12" id="KW-0675">Receptor</keyword>
<feature type="domain" description="G-protein coupled receptors family 1 profile" evidence="11">
    <location>
        <begin position="54"/>
        <end position="313"/>
    </location>
</feature>
<name>A0A8X6HIZ5_TRICU</name>
<dbReference type="PANTHER" id="PTHR24249">
    <property type="entry name" value="HISTAMINE RECEPTOR-RELATED G-PROTEIN COUPLED RECEPTOR"/>
    <property type="match status" value="1"/>
</dbReference>
<dbReference type="InterPro" id="IPR000276">
    <property type="entry name" value="GPCR_Rhodpsn"/>
</dbReference>
<evidence type="ECO:0000256" key="8">
    <source>
        <dbReference type="ARBA" id="ARBA00023170"/>
    </source>
</evidence>
<dbReference type="AlphaFoldDB" id="A0A8X6HIZ5"/>
<evidence type="ECO:0000256" key="9">
    <source>
        <dbReference type="ARBA" id="ARBA00023224"/>
    </source>
</evidence>
<evidence type="ECO:0000256" key="10">
    <source>
        <dbReference type="SAM" id="Phobius"/>
    </source>
</evidence>
<feature type="transmembrane region" description="Helical" evidence="10">
    <location>
        <begin position="199"/>
        <end position="228"/>
    </location>
</feature>
<gene>
    <name evidence="12" type="primary">NCL1_38390</name>
    <name evidence="12" type="ORF">TNCT_355391</name>
</gene>
<evidence type="ECO:0000259" key="11">
    <source>
        <dbReference type="PROSITE" id="PS50262"/>
    </source>
</evidence>
<evidence type="ECO:0000256" key="3">
    <source>
        <dbReference type="ARBA" id="ARBA00022475"/>
    </source>
</evidence>
<sequence length="339" mass="38374">MMNSLNTTQDLPSQLVNDTSIHDSEVHLEYHRSYIANISGSIATIFIALVSIIGNLAVIIASKWDEYLKVQTGNKLIMYLSTIDILTSVFVMFPSAVAVACDYWPLGSNYCRAHTIFNYLCACSSSFIIAFISLDRAIAVTYPLIYTTLITDRMMFMVYISVFSLGLLFATIGSMPGWYGYNYSLGVCSSNYNTINQEMFFYSVIAGASTCFYFPALVIGTCNAVILVTARRCHKAAQVLFVRRLQLHPLNYSHMRKTIKSMIVVVLVYYACFTPYSVIKQLKVFFGINVPAWCNYLTTIFIFISSAVNPFIYAILRKDYREAFKKIARVLAERCIHCY</sequence>
<evidence type="ECO:0000256" key="7">
    <source>
        <dbReference type="ARBA" id="ARBA00023136"/>
    </source>
</evidence>
<keyword evidence="4 10" id="KW-0812">Transmembrane</keyword>
<evidence type="ECO:0000256" key="6">
    <source>
        <dbReference type="ARBA" id="ARBA00023040"/>
    </source>
</evidence>
<dbReference type="SUPFAM" id="SSF81321">
    <property type="entry name" value="Family A G protein-coupled receptor-like"/>
    <property type="match status" value="1"/>
</dbReference>
<keyword evidence="13" id="KW-1185">Reference proteome</keyword>
<keyword evidence="7 10" id="KW-0472">Membrane</keyword>
<dbReference type="CDD" id="cd00637">
    <property type="entry name" value="7tm_classA_rhodopsin-like"/>
    <property type="match status" value="1"/>
</dbReference>
<dbReference type="Proteomes" id="UP000887116">
    <property type="component" value="Unassembled WGS sequence"/>
</dbReference>
<dbReference type="GO" id="GO:0005886">
    <property type="term" value="C:plasma membrane"/>
    <property type="evidence" value="ECO:0007669"/>
    <property type="project" value="UniProtKB-SubCell"/>
</dbReference>
<feature type="transmembrane region" description="Helical" evidence="10">
    <location>
        <begin position="258"/>
        <end position="276"/>
    </location>
</feature>
<evidence type="ECO:0000313" key="12">
    <source>
        <dbReference type="EMBL" id="GFQ75272.1"/>
    </source>
</evidence>